<dbReference type="CDD" id="cd06171">
    <property type="entry name" value="Sigma70_r4"/>
    <property type="match status" value="1"/>
</dbReference>
<dbReference type="EMBL" id="QURH01000991">
    <property type="protein sequence ID" value="RFU37249.1"/>
    <property type="molecule type" value="Genomic_DNA"/>
</dbReference>
<keyword evidence="5" id="KW-0804">Transcription</keyword>
<dbReference type="Gene3D" id="1.10.1740.10">
    <property type="match status" value="1"/>
</dbReference>
<dbReference type="InterPro" id="IPR036388">
    <property type="entry name" value="WH-like_DNA-bd_sf"/>
</dbReference>
<dbReference type="PANTHER" id="PTHR43133">
    <property type="entry name" value="RNA POLYMERASE ECF-TYPE SIGMA FACTO"/>
    <property type="match status" value="1"/>
</dbReference>
<dbReference type="InterPro" id="IPR039425">
    <property type="entry name" value="RNA_pol_sigma-70-like"/>
</dbReference>
<dbReference type="InterPro" id="IPR013325">
    <property type="entry name" value="RNA_pol_sigma_r2"/>
</dbReference>
<dbReference type="SUPFAM" id="SSF88946">
    <property type="entry name" value="Sigma2 domain of RNA polymerase sigma factors"/>
    <property type="match status" value="1"/>
</dbReference>
<organism evidence="8 9">
    <name type="scientific">Actinomadura logoneensis</name>
    <dbReference type="NCBI Taxonomy" id="2293572"/>
    <lineage>
        <taxon>Bacteria</taxon>
        <taxon>Bacillati</taxon>
        <taxon>Actinomycetota</taxon>
        <taxon>Actinomycetes</taxon>
        <taxon>Streptosporangiales</taxon>
        <taxon>Thermomonosporaceae</taxon>
        <taxon>Actinomadura</taxon>
    </lineage>
</organism>
<dbReference type="NCBIfam" id="TIGR02937">
    <property type="entry name" value="sigma70-ECF"/>
    <property type="match status" value="1"/>
</dbReference>
<dbReference type="Pfam" id="PF04542">
    <property type="entry name" value="Sigma70_r2"/>
    <property type="match status" value="1"/>
</dbReference>
<gene>
    <name evidence="8" type="ORF">DZF91_33845</name>
</gene>
<protein>
    <submittedName>
        <fullName evidence="8">RNA polymerase sigma factor</fullName>
    </submittedName>
</protein>
<keyword evidence="4" id="KW-0238">DNA-binding</keyword>
<dbReference type="GO" id="GO:0003677">
    <property type="term" value="F:DNA binding"/>
    <property type="evidence" value="ECO:0007669"/>
    <property type="project" value="UniProtKB-KW"/>
</dbReference>
<dbReference type="InterPro" id="IPR013249">
    <property type="entry name" value="RNA_pol_sigma70_r4_t2"/>
</dbReference>
<evidence type="ECO:0000256" key="5">
    <source>
        <dbReference type="ARBA" id="ARBA00023163"/>
    </source>
</evidence>
<evidence type="ECO:0000256" key="1">
    <source>
        <dbReference type="ARBA" id="ARBA00010641"/>
    </source>
</evidence>
<dbReference type="GO" id="GO:0006352">
    <property type="term" value="P:DNA-templated transcription initiation"/>
    <property type="evidence" value="ECO:0007669"/>
    <property type="project" value="InterPro"/>
</dbReference>
<feature type="domain" description="RNA polymerase sigma-70 region 2" evidence="6">
    <location>
        <begin position="21"/>
        <end position="89"/>
    </location>
</feature>
<name>A0A372JBG0_9ACTN</name>
<dbReference type="SUPFAM" id="SSF88659">
    <property type="entry name" value="Sigma3 and sigma4 domains of RNA polymerase sigma factors"/>
    <property type="match status" value="1"/>
</dbReference>
<comment type="caution">
    <text evidence="8">The sequence shown here is derived from an EMBL/GenBank/DDBJ whole genome shotgun (WGS) entry which is preliminary data.</text>
</comment>
<dbReference type="Pfam" id="PF08281">
    <property type="entry name" value="Sigma70_r4_2"/>
    <property type="match status" value="1"/>
</dbReference>
<dbReference type="Proteomes" id="UP000261811">
    <property type="component" value="Unassembled WGS sequence"/>
</dbReference>
<keyword evidence="2" id="KW-0805">Transcription regulation</keyword>
<evidence type="ECO:0000313" key="9">
    <source>
        <dbReference type="Proteomes" id="UP000261811"/>
    </source>
</evidence>
<evidence type="ECO:0000256" key="2">
    <source>
        <dbReference type="ARBA" id="ARBA00023015"/>
    </source>
</evidence>
<proteinExistence type="inferred from homology"/>
<feature type="domain" description="RNA polymerase sigma factor 70 region 4 type 2" evidence="7">
    <location>
        <begin position="121"/>
        <end position="171"/>
    </location>
</feature>
<comment type="similarity">
    <text evidence="1">Belongs to the sigma-70 factor family. ECF subfamily.</text>
</comment>
<dbReference type="PANTHER" id="PTHR43133:SF8">
    <property type="entry name" value="RNA POLYMERASE SIGMA FACTOR HI_1459-RELATED"/>
    <property type="match status" value="1"/>
</dbReference>
<evidence type="ECO:0000256" key="4">
    <source>
        <dbReference type="ARBA" id="ARBA00023125"/>
    </source>
</evidence>
<sequence>MPVESDTAPRSRDDPLWFTELYDRHAVDIHRYIAGRLGQEHADDLTADVFLVAYRKRADFDPARGTVRPWLFGIATKAVTRHRRSESRRLKALGRLNAERATDGPEDRVAARVAAQQAGPELARAIRGLARADRDVLFLTALAGLSYQEVAEALGVPSGTVGSRLNRAKREIRRVLGGVDPSKEN</sequence>
<dbReference type="OrthoDB" id="5518337at2"/>
<keyword evidence="9" id="KW-1185">Reference proteome</keyword>
<dbReference type="InterPro" id="IPR007627">
    <property type="entry name" value="RNA_pol_sigma70_r2"/>
</dbReference>
<dbReference type="InterPro" id="IPR014284">
    <property type="entry name" value="RNA_pol_sigma-70_dom"/>
</dbReference>
<evidence type="ECO:0000313" key="8">
    <source>
        <dbReference type="EMBL" id="RFU37249.1"/>
    </source>
</evidence>
<dbReference type="AlphaFoldDB" id="A0A372JBG0"/>
<evidence type="ECO:0000259" key="7">
    <source>
        <dbReference type="Pfam" id="PF08281"/>
    </source>
</evidence>
<keyword evidence="3" id="KW-0731">Sigma factor</keyword>
<dbReference type="RefSeq" id="WP_117361115.1">
    <property type="nucleotide sequence ID" value="NZ_QURH01000991.1"/>
</dbReference>
<accession>A0A372JBG0</accession>
<reference evidence="8 9" key="1">
    <citation type="submission" date="2018-08" db="EMBL/GenBank/DDBJ databases">
        <title>Actinomadura jelena sp. nov., a novel Actinomycete isolated from soil in Chad.</title>
        <authorList>
            <person name="Shi L."/>
        </authorList>
    </citation>
    <scope>NUCLEOTIDE SEQUENCE [LARGE SCALE GENOMIC DNA]</scope>
    <source>
        <strain evidence="8 9">NEAU-G17</strain>
    </source>
</reference>
<evidence type="ECO:0000259" key="6">
    <source>
        <dbReference type="Pfam" id="PF04542"/>
    </source>
</evidence>
<dbReference type="Gene3D" id="1.10.10.10">
    <property type="entry name" value="Winged helix-like DNA-binding domain superfamily/Winged helix DNA-binding domain"/>
    <property type="match status" value="1"/>
</dbReference>
<dbReference type="InterPro" id="IPR013324">
    <property type="entry name" value="RNA_pol_sigma_r3/r4-like"/>
</dbReference>
<dbReference type="GO" id="GO:0016987">
    <property type="term" value="F:sigma factor activity"/>
    <property type="evidence" value="ECO:0007669"/>
    <property type="project" value="UniProtKB-KW"/>
</dbReference>
<evidence type="ECO:0000256" key="3">
    <source>
        <dbReference type="ARBA" id="ARBA00023082"/>
    </source>
</evidence>